<feature type="compositionally biased region" description="Low complexity" evidence="1">
    <location>
        <begin position="291"/>
        <end position="303"/>
    </location>
</feature>
<evidence type="ECO:0000313" key="2">
    <source>
        <dbReference type="EMBL" id="CAK9078422.1"/>
    </source>
</evidence>
<feature type="region of interest" description="Disordered" evidence="1">
    <location>
        <begin position="208"/>
        <end position="342"/>
    </location>
</feature>
<dbReference type="EMBL" id="CAXAMM010038335">
    <property type="protein sequence ID" value="CAK9078422.1"/>
    <property type="molecule type" value="Genomic_DNA"/>
</dbReference>
<accession>A0ABP0PSZ4</accession>
<organism evidence="2 3">
    <name type="scientific">Durusdinium trenchii</name>
    <dbReference type="NCBI Taxonomy" id="1381693"/>
    <lineage>
        <taxon>Eukaryota</taxon>
        <taxon>Sar</taxon>
        <taxon>Alveolata</taxon>
        <taxon>Dinophyceae</taxon>
        <taxon>Suessiales</taxon>
        <taxon>Symbiodiniaceae</taxon>
        <taxon>Durusdinium</taxon>
    </lineage>
</organism>
<comment type="caution">
    <text evidence="2">The sequence shown here is derived from an EMBL/GenBank/DDBJ whole genome shotgun (WGS) entry which is preliminary data.</text>
</comment>
<name>A0ABP0PSZ4_9DINO</name>
<gene>
    <name evidence="2" type="ORF">SCF082_LOCUS37502</name>
</gene>
<feature type="region of interest" description="Disordered" evidence="1">
    <location>
        <begin position="145"/>
        <end position="191"/>
    </location>
</feature>
<dbReference type="Proteomes" id="UP001642464">
    <property type="component" value="Unassembled WGS sequence"/>
</dbReference>
<feature type="compositionally biased region" description="Polar residues" evidence="1">
    <location>
        <begin position="225"/>
        <end position="237"/>
    </location>
</feature>
<feature type="compositionally biased region" description="Basic and acidic residues" evidence="1">
    <location>
        <begin position="9"/>
        <end position="22"/>
    </location>
</feature>
<sequence length="342" mass="38407">MPSFVPVQDPEKARSEQDEESLRKHRQFDTPFALLPKDLNNPKEKKGDLNPIAKRSEELYQDENKLWKKKREVFDKQQTWGRETAIWSNPEETRDKDKRKYKPGEVFWGAKGTFGGKSEDSGLLTLQRGEVDQTMELNEKGLWVRKKKPTEEAPGLSASAKQLLKASSSVEDPRLEAAKPKGRGTADASEKALQALQERRQLERKVADEMGMTNKGMKPQHRSGPVTTLNNSSQQCRPSKRHAGMKRWQGVQRSDEEAKEIVEKALGSCAVGGEAPKRMEPSQTSNKRNRSPSPVLGLSSPSGSEKEDDGKFEAAWMDSDDEREASKLNQKPSGGDIVVDFF</sequence>
<keyword evidence="3" id="KW-1185">Reference proteome</keyword>
<feature type="compositionally biased region" description="Low complexity" evidence="1">
    <location>
        <begin position="156"/>
        <end position="169"/>
    </location>
</feature>
<feature type="compositionally biased region" description="Basic and acidic residues" evidence="1">
    <location>
        <begin position="40"/>
        <end position="53"/>
    </location>
</feature>
<evidence type="ECO:0000313" key="3">
    <source>
        <dbReference type="Proteomes" id="UP001642464"/>
    </source>
</evidence>
<proteinExistence type="predicted"/>
<protein>
    <submittedName>
        <fullName evidence="2">Dual specificity protein phosphatase 9</fullName>
    </submittedName>
</protein>
<reference evidence="2 3" key="1">
    <citation type="submission" date="2024-02" db="EMBL/GenBank/DDBJ databases">
        <authorList>
            <person name="Chen Y."/>
            <person name="Shah S."/>
            <person name="Dougan E. K."/>
            <person name="Thang M."/>
            <person name="Chan C."/>
        </authorList>
    </citation>
    <scope>NUCLEOTIDE SEQUENCE [LARGE SCALE GENOMIC DNA]</scope>
</reference>
<feature type="compositionally biased region" description="Basic and acidic residues" evidence="1">
    <location>
        <begin position="253"/>
        <end position="263"/>
    </location>
</feature>
<feature type="region of interest" description="Disordered" evidence="1">
    <location>
        <begin position="1"/>
        <end position="53"/>
    </location>
</feature>
<evidence type="ECO:0000256" key="1">
    <source>
        <dbReference type="SAM" id="MobiDB-lite"/>
    </source>
</evidence>